<reference evidence="1 2" key="1">
    <citation type="journal article" date="2017" name="Nat. Microbiol.">
        <title>Natural product diversity associated with the nematode symbionts Photorhabdus and Xenorhabdus.</title>
        <authorList>
            <person name="Tobias N.J."/>
            <person name="Wolff H."/>
            <person name="Djahanschiri B."/>
            <person name="Grundmann F."/>
            <person name="Kronenwerth M."/>
            <person name="Shi Y.M."/>
            <person name="Simonyi S."/>
            <person name="Grun P."/>
            <person name="Shapiro-Ilan D."/>
            <person name="Pidot S.J."/>
            <person name="Stinear T.P."/>
            <person name="Ebersberger I."/>
            <person name="Bode H.B."/>
        </authorList>
    </citation>
    <scope>NUCLEOTIDE SEQUENCE [LARGE SCALE GENOMIC DNA]</scope>
    <source>
        <strain evidence="1 2">DSM 16342</strain>
    </source>
</reference>
<dbReference type="AlphaFoldDB" id="A0A2D0J487"/>
<proteinExistence type="predicted"/>
<evidence type="ECO:0000313" key="2">
    <source>
        <dbReference type="Proteomes" id="UP000225833"/>
    </source>
</evidence>
<dbReference type="EMBL" id="NIBS01000002">
    <property type="protein sequence ID" value="PHM29231.1"/>
    <property type="molecule type" value="Genomic_DNA"/>
</dbReference>
<sequence>METKTERNVFKMLINEIVLQIMDINEILSKLLSKVRILSCFSLI</sequence>
<comment type="caution">
    <text evidence="1">The sequence shown here is derived from an EMBL/GenBank/DDBJ whole genome shotgun (WGS) entry which is preliminary data.</text>
</comment>
<evidence type="ECO:0000313" key="1">
    <source>
        <dbReference type="EMBL" id="PHM29231.1"/>
    </source>
</evidence>
<accession>A0A2D0J487</accession>
<organism evidence="1 2">
    <name type="scientific">Xenorhabdus budapestensis</name>
    <dbReference type="NCBI Taxonomy" id="290110"/>
    <lineage>
        <taxon>Bacteria</taxon>
        <taxon>Pseudomonadati</taxon>
        <taxon>Pseudomonadota</taxon>
        <taxon>Gammaproteobacteria</taxon>
        <taxon>Enterobacterales</taxon>
        <taxon>Morganellaceae</taxon>
        <taxon>Xenorhabdus</taxon>
    </lineage>
</organism>
<dbReference type="Proteomes" id="UP000225833">
    <property type="component" value="Unassembled WGS sequence"/>
</dbReference>
<protein>
    <submittedName>
        <fullName evidence="1">Uncharacterized protein</fullName>
    </submittedName>
</protein>
<name>A0A2D0J487_XENBU</name>
<gene>
    <name evidence="1" type="ORF">Xbud_00680</name>
</gene>